<accession>A0A8T2ITF7</accession>
<dbReference type="InterPro" id="IPR003169">
    <property type="entry name" value="GYF"/>
</dbReference>
<keyword evidence="10" id="KW-0539">Nucleus</keyword>
<dbReference type="Pfam" id="PF02213">
    <property type="entry name" value="GYF"/>
    <property type="match status" value="1"/>
</dbReference>
<evidence type="ECO:0000256" key="9">
    <source>
        <dbReference type="ARBA" id="ARBA00023187"/>
    </source>
</evidence>
<feature type="region of interest" description="Disordered" evidence="14">
    <location>
        <begin position="1"/>
        <end position="79"/>
    </location>
</feature>
<evidence type="ECO:0000256" key="11">
    <source>
        <dbReference type="ARBA" id="ARBA00056564"/>
    </source>
</evidence>
<evidence type="ECO:0000256" key="12">
    <source>
        <dbReference type="ARBA" id="ARBA00064937"/>
    </source>
</evidence>
<dbReference type="InterPro" id="IPR039905">
    <property type="entry name" value="CD2BP2/Lin1"/>
</dbReference>
<protein>
    <recommendedName>
        <fullName evidence="13">CD2 antigen cytoplasmic tail-binding protein 2</fullName>
    </recommendedName>
</protein>
<dbReference type="FunFam" id="3.30.1490.40:FF:000002">
    <property type="entry name" value="CD2 antigen cytoplasmic tail-binding protein 2"/>
    <property type="match status" value="1"/>
</dbReference>
<dbReference type="EMBL" id="JAACNH010000009">
    <property type="protein sequence ID" value="KAG8433456.1"/>
    <property type="molecule type" value="Genomic_DNA"/>
</dbReference>
<feature type="compositionally biased region" description="Basic and acidic residues" evidence="14">
    <location>
        <begin position="195"/>
        <end position="219"/>
    </location>
</feature>
<reference evidence="16" key="1">
    <citation type="thesis" date="2020" institute="ProQuest LLC" country="789 East Eisenhower Parkway, Ann Arbor, MI, USA">
        <title>Comparative Genomics and Chromosome Evolution.</title>
        <authorList>
            <person name="Mudd A.B."/>
        </authorList>
    </citation>
    <scope>NUCLEOTIDE SEQUENCE</scope>
    <source>
        <strain evidence="16">Female2</strain>
        <tissue evidence="16">Blood</tissue>
    </source>
</reference>
<keyword evidence="9" id="KW-0508">mRNA splicing</keyword>
<keyword evidence="5" id="KW-0597">Phosphoprotein</keyword>
<sequence length="425" mass="48360">MSKRKVTFEEGLEDEEQDKKRIPDAVGGPGSRFKGKHSLDSDEEDDDETNTGDSSKYNILAPEDVEGQENATLESEGGVQITPFNLKEEMEEGHFDSEGNYFLRKEAQIRDHWLDNIDWVRIKERTTPLPENTDQDSDSEEGKAPLSKKVLLEGILELLLPGETVAKGIQRLGGTRGKKKTGVQGWKQKQTQASVRERKGAGLKRKLEDREAPETAQDKDDSEMDENVDKTDQRRTERDEDEKGKGGEEGDKTGQDDRVGGVKRLEKEQQEIAKGKMELGQEGAKSMTDSEAEESKGRTEPLELLISLADQMVALGVYEVYQDTYEKLAYKLRTLAPRAALDMFADEVEEESLEKKEESLKDDEVMWEYKWENKEGAELYGPFTSTQMQDWVDQGYFKDGVYCRRVNSSGDQFYNSLRIDFELYI</sequence>
<keyword evidence="3" id="KW-0963">Cytoplasm</keyword>
<evidence type="ECO:0000313" key="17">
    <source>
        <dbReference type="Proteomes" id="UP000812440"/>
    </source>
</evidence>
<feature type="compositionally biased region" description="Basic and acidic residues" evidence="14">
    <location>
        <begin position="227"/>
        <end position="279"/>
    </location>
</feature>
<evidence type="ECO:0000313" key="16">
    <source>
        <dbReference type="EMBL" id="KAG8433456.1"/>
    </source>
</evidence>
<dbReference type="Proteomes" id="UP000812440">
    <property type="component" value="Chromosome 9"/>
</dbReference>
<proteinExistence type="predicted"/>
<comment type="function">
    <text evidence="11">Involved in pre-mRNA splicing as component of the U5 snRNP complex that is involved in spliceosome assembly.</text>
</comment>
<organism evidence="16 17">
    <name type="scientific">Hymenochirus boettgeri</name>
    <name type="common">Congo dwarf clawed frog</name>
    <dbReference type="NCBI Taxonomy" id="247094"/>
    <lineage>
        <taxon>Eukaryota</taxon>
        <taxon>Metazoa</taxon>
        <taxon>Chordata</taxon>
        <taxon>Craniata</taxon>
        <taxon>Vertebrata</taxon>
        <taxon>Euteleostomi</taxon>
        <taxon>Amphibia</taxon>
        <taxon>Batrachia</taxon>
        <taxon>Anura</taxon>
        <taxon>Pipoidea</taxon>
        <taxon>Pipidae</taxon>
        <taxon>Pipinae</taxon>
        <taxon>Hymenochirus</taxon>
    </lineage>
</organism>
<keyword evidence="17" id="KW-1185">Reference proteome</keyword>
<comment type="subcellular location">
    <subcellularLocation>
        <location evidence="2">Cytoplasm</location>
    </subcellularLocation>
    <subcellularLocation>
        <location evidence="1">Nucleus</location>
    </subcellularLocation>
</comment>
<evidence type="ECO:0000256" key="5">
    <source>
        <dbReference type="ARBA" id="ARBA00022553"/>
    </source>
</evidence>
<feature type="region of interest" description="Disordered" evidence="14">
    <location>
        <begin position="167"/>
        <end position="298"/>
    </location>
</feature>
<dbReference type="OrthoDB" id="331341at2759"/>
<dbReference type="CDD" id="cd00072">
    <property type="entry name" value="GYF"/>
    <property type="match status" value="1"/>
</dbReference>
<evidence type="ECO:0000256" key="7">
    <source>
        <dbReference type="ARBA" id="ARBA00022843"/>
    </source>
</evidence>
<evidence type="ECO:0000256" key="14">
    <source>
        <dbReference type="SAM" id="MobiDB-lite"/>
    </source>
</evidence>
<keyword evidence="8" id="KW-0007">Acetylation</keyword>
<evidence type="ECO:0000256" key="1">
    <source>
        <dbReference type="ARBA" id="ARBA00004123"/>
    </source>
</evidence>
<evidence type="ECO:0000256" key="13">
    <source>
        <dbReference type="ARBA" id="ARBA00070924"/>
    </source>
</evidence>
<comment type="subunit">
    <text evidence="12">Component of the U5 snRNP complex composed of the U5 snRNA and at least PRPF6, PRPF8, SNRNP200, EFTUD2, SNRNP40, DDX23, TXNL4A and CD2BP2. Interacts directly with TXNL4A and PRPF6. Interacts (via GYF domain) with CD2 (via Pro-rich sequence in the cytoplasmic domain). Interacts with PQBP1.</text>
</comment>
<keyword evidence="4" id="KW-1017">Isopeptide bond</keyword>
<dbReference type="GO" id="GO:0008380">
    <property type="term" value="P:RNA splicing"/>
    <property type="evidence" value="ECO:0007669"/>
    <property type="project" value="UniProtKB-KW"/>
</dbReference>
<evidence type="ECO:0000256" key="4">
    <source>
        <dbReference type="ARBA" id="ARBA00022499"/>
    </source>
</evidence>
<keyword evidence="6" id="KW-0507">mRNA processing</keyword>
<dbReference type="GO" id="GO:0005682">
    <property type="term" value="C:U5 snRNP"/>
    <property type="evidence" value="ECO:0007669"/>
    <property type="project" value="InterPro"/>
</dbReference>
<dbReference type="SMART" id="SM00444">
    <property type="entry name" value="GYF"/>
    <property type="match status" value="1"/>
</dbReference>
<dbReference type="InterPro" id="IPR035445">
    <property type="entry name" value="GYF-like_dom_sf"/>
</dbReference>
<feature type="region of interest" description="Disordered" evidence="14">
    <location>
        <begin position="125"/>
        <end position="146"/>
    </location>
</feature>
<dbReference type="GO" id="GO:0005737">
    <property type="term" value="C:cytoplasm"/>
    <property type="evidence" value="ECO:0007669"/>
    <property type="project" value="UniProtKB-SubCell"/>
</dbReference>
<dbReference type="GO" id="GO:0006397">
    <property type="term" value="P:mRNA processing"/>
    <property type="evidence" value="ECO:0007669"/>
    <property type="project" value="UniProtKB-KW"/>
</dbReference>
<comment type="caution">
    <text evidence="16">The sequence shown here is derived from an EMBL/GenBank/DDBJ whole genome shotgun (WGS) entry which is preliminary data.</text>
</comment>
<dbReference type="PANTHER" id="PTHR13138:SF3">
    <property type="entry name" value="CD2 ANTIGEN CYTOPLASMIC TAIL-BINDING PROTEIN 2"/>
    <property type="match status" value="1"/>
</dbReference>
<dbReference type="PANTHER" id="PTHR13138">
    <property type="entry name" value="PROTEIN LIN1"/>
    <property type="match status" value="1"/>
</dbReference>
<evidence type="ECO:0000259" key="15">
    <source>
        <dbReference type="PROSITE" id="PS50829"/>
    </source>
</evidence>
<evidence type="ECO:0000256" key="3">
    <source>
        <dbReference type="ARBA" id="ARBA00022490"/>
    </source>
</evidence>
<evidence type="ECO:0000256" key="10">
    <source>
        <dbReference type="ARBA" id="ARBA00023242"/>
    </source>
</evidence>
<gene>
    <name evidence="16" type="ORF">GDO86_017655</name>
</gene>
<feature type="compositionally biased region" description="Acidic residues" evidence="14">
    <location>
        <begin position="41"/>
        <end position="50"/>
    </location>
</feature>
<feature type="domain" description="GYF" evidence="15">
    <location>
        <begin position="364"/>
        <end position="418"/>
    </location>
</feature>
<dbReference type="Gene3D" id="3.30.1490.40">
    <property type="match status" value="1"/>
</dbReference>
<dbReference type="SUPFAM" id="SSF55277">
    <property type="entry name" value="GYF domain"/>
    <property type="match status" value="1"/>
</dbReference>
<evidence type="ECO:0000256" key="6">
    <source>
        <dbReference type="ARBA" id="ARBA00022664"/>
    </source>
</evidence>
<evidence type="ECO:0000256" key="8">
    <source>
        <dbReference type="ARBA" id="ARBA00022990"/>
    </source>
</evidence>
<dbReference type="AlphaFoldDB" id="A0A8T2ITF7"/>
<dbReference type="PROSITE" id="PS50829">
    <property type="entry name" value="GYF"/>
    <property type="match status" value="1"/>
</dbReference>
<keyword evidence="7" id="KW-0832">Ubl conjugation</keyword>
<name>A0A8T2ITF7_9PIPI</name>
<evidence type="ECO:0000256" key="2">
    <source>
        <dbReference type="ARBA" id="ARBA00004496"/>
    </source>
</evidence>